<accession>Q2J7M8</accession>
<evidence type="ECO:0000256" key="7">
    <source>
        <dbReference type="SAM" id="MobiDB-lite"/>
    </source>
</evidence>
<protein>
    <submittedName>
        <fullName evidence="10">Drug resistance transporter EmrB/QacA subfamily</fullName>
    </submittedName>
</protein>
<evidence type="ECO:0000256" key="5">
    <source>
        <dbReference type="ARBA" id="ARBA00022989"/>
    </source>
</evidence>
<feature type="transmembrane region" description="Helical" evidence="8">
    <location>
        <begin position="357"/>
        <end position="377"/>
    </location>
</feature>
<dbReference type="eggNOG" id="COG0477">
    <property type="taxonomic scope" value="Bacteria"/>
</dbReference>
<feature type="domain" description="Major facilitator superfamily (MFS) profile" evidence="9">
    <location>
        <begin position="37"/>
        <end position="490"/>
    </location>
</feature>
<name>Q2J7M8_FRACC</name>
<keyword evidence="2" id="KW-0813">Transport</keyword>
<dbReference type="STRING" id="106370.Francci3_3359"/>
<comment type="subcellular location">
    <subcellularLocation>
        <location evidence="1">Cell membrane</location>
        <topology evidence="1">Multi-pass membrane protein</topology>
    </subcellularLocation>
</comment>
<dbReference type="Gene3D" id="1.20.1720.10">
    <property type="entry name" value="Multidrug resistance protein D"/>
    <property type="match status" value="1"/>
</dbReference>
<reference evidence="10 11" key="1">
    <citation type="journal article" date="2007" name="Genome Res.">
        <title>Genome characteristics of facultatively symbiotic Frankia sp. strains reflect host range and host plant biogeography.</title>
        <authorList>
            <person name="Normand P."/>
            <person name="Lapierre P."/>
            <person name="Tisa L.S."/>
            <person name="Gogarten J.P."/>
            <person name="Alloisio N."/>
            <person name="Bagnarol E."/>
            <person name="Bassi C.A."/>
            <person name="Berry A.M."/>
            <person name="Bickhart D.M."/>
            <person name="Choisne N."/>
            <person name="Couloux A."/>
            <person name="Cournoyer B."/>
            <person name="Cruveiller S."/>
            <person name="Daubin V."/>
            <person name="Demange N."/>
            <person name="Francino M.P."/>
            <person name="Goltsman E."/>
            <person name="Huang Y."/>
            <person name="Kopp O.R."/>
            <person name="Labarre L."/>
            <person name="Lapidus A."/>
            <person name="Lavire C."/>
            <person name="Marechal J."/>
            <person name="Martinez M."/>
            <person name="Mastronunzio J.E."/>
            <person name="Mullin B.C."/>
            <person name="Niemann J."/>
            <person name="Pujic P."/>
            <person name="Rawnsley T."/>
            <person name="Rouy Z."/>
            <person name="Schenowitz C."/>
            <person name="Sellstedt A."/>
            <person name="Tavares F."/>
            <person name="Tomkins J.P."/>
            <person name="Vallenet D."/>
            <person name="Valverde C."/>
            <person name="Wall L.G."/>
            <person name="Wang Y."/>
            <person name="Medigue C."/>
            <person name="Benson D.R."/>
        </authorList>
    </citation>
    <scope>NUCLEOTIDE SEQUENCE [LARGE SCALE GENOMIC DNA]</scope>
    <source>
        <strain evidence="11">DSM 45818 / CECT 9043 / CcI3</strain>
    </source>
</reference>
<dbReference type="HOGENOM" id="CLU_281558_0_0_11"/>
<dbReference type="GO" id="GO:0022857">
    <property type="term" value="F:transmembrane transporter activity"/>
    <property type="evidence" value="ECO:0007669"/>
    <property type="project" value="InterPro"/>
</dbReference>
<dbReference type="Proteomes" id="UP000001937">
    <property type="component" value="Chromosome"/>
</dbReference>
<evidence type="ECO:0000256" key="6">
    <source>
        <dbReference type="ARBA" id="ARBA00023136"/>
    </source>
</evidence>
<dbReference type="AlphaFoldDB" id="Q2J7M8"/>
<feature type="transmembrane region" description="Helical" evidence="8">
    <location>
        <begin position="466"/>
        <end position="486"/>
    </location>
</feature>
<feature type="transmembrane region" description="Helical" evidence="8">
    <location>
        <begin position="224"/>
        <end position="244"/>
    </location>
</feature>
<dbReference type="PANTHER" id="PTHR42718">
    <property type="entry name" value="MAJOR FACILITATOR SUPERFAMILY MULTIDRUG TRANSPORTER MFSC"/>
    <property type="match status" value="1"/>
</dbReference>
<feature type="transmembrane region" description="Helical" evidence="8">
    <location>
        <begin position="389"/>
        <end position="409"/>
    </location>
</feature>
<feature type="transmembrane region" description="Helical" evidence="8">
    <location>
        <begin position="71"/>
        <end position="91"/>
    </location>
</feature>
<feature type="transmembrane region" description="Helical" evidence="8">
    <location>
        <begin position="250"/>
        <end position="270"/>
    </location>
</feature>
<feature type="transmembrane region" description="Helical" evidence="8">
    <location>
        <begin position="291"/>
        <end position="314"/>
    </location>
</feature>
<keyword evidence="5 8" id="KW-1133">Transmembrane helix</keyword>
<dbReference type="CDD" id="cd17321">
    <property type="entry name" value="MFS_MMR_MDR_like"/>
    <property type="match status" value="1"/>
</dbReference>
<keyword evidence="11" id="KW-1185">Reference proteome</keyword>
<dbReference type="Pfam" id="PF07690">
    <property type="entry name" value="MFS_1"/>
    <property type="match status" value="1"/>
</dbReference>
<feature type="transmembrane region" description="Helical" evidence="8">
    <location>
        <begin position="128"/>
        <end position="151"/>
    </location>
</feature>
<gene>
    <name evidence="10" type="ordered locus">Francci3_3359</name>
</gene>
<evidence type="ECO:0000256" key="2">
    <source>
        <dbReference type="ARBA" id="ARBA00022448"/>
    </source>
</evidence>
<keyword evidence="3" id="KW-1003">Cell membrane</keyword>
<feature type="transmembrane region" description="Helical" evidence="8">
    <location>
        <begin position="326"/>
        <end position="345"/>
    </location>
</feature>
<dbReference type="InterPro" id="IPR036259">
    <property type="entry name" value="MFS_trans_sf"/>
</dbReference>
<dbReference type="GO" id="GO:0005886">
    <property type="term" value="C:plasma membrane"/>
    <property type="evidence" value="ECO:0007669"/>
    <property type="project" value="UniProtKB-SubCell"/>
</dbReference>
<feature type="region of interest" description="Disordered" evidence="7">
    <location>
        <begin position="1077"/>
        <end position="1112"/>
    </location>
</feature>
<dbReference type="SUPFAM" id="SSF103473">
    <property type="entry name" value="MFS general substrate transporter"/>
    <property type="match status" value="1"/>
</dbReference>
<organism evidence="10 11">
    <name type="scientific">Frankia casuarinae (strain DSM 45818 / CECT 9043 / HFP020203 / CcI3)</name>
    <dbReference type="NCBI Taxonomy" id="106370"/>
    <lineage>
        <taxon>Bacteria</taxon>
        <taxon>Bacillati</taxon>
        <taxon>Actinomycetota</taxon>
        <taxon>Actinomycetes</taxon>
        <taxon>Frankiales</taxon>
        <taxon>Frankiaceae</taxon>
        <taxon>Frankia</taxon>
    </lineage>
</organism>
<dbReference type="PROSITE" id="PS50850">
    <property type="entry name" value="MFS"/>
    <property type="match status" value="1"/>
</dbReference>
<dbReference type="InterPro" id="IPR020846">
    <property type="entry name" value="MFS_dom"/>
</dbReference>
<feature type="transmembrane region" description="Helical" evidence="8">
    <location>
        <begin position="163"/>
        <end position="184"/>
    </location>
</feature>
<dbReference type="EMBL" id="CP000249">
    <property type="protein sequence ID" value="ABD12714.1"/>
    <property type="molecule type" value="Genomic_DNA"/>
</dbReference>
<feature type="transmembrane region" description="Helical" evidence="8">
    <location>
        <begin position="103"/>
        <end position="122"/>
    </location>
</feature>
<dbReference type="KEGG" id="fra:Francci3_3359"/>
<feature type="transmembrane region" description="Helical" evidence="8">
    <location>
        <begin position="190"/>
        <end position="212"/>
    </location>
</feature>
<keyword evidence="6 8" id="KW-0472">Membrane</keyword>
<feature type="transmembrane region" description="Helical" evidence="8">
    <location>
        <begin position="36"/>
        <end position="59"/>
    </location>
</feature>
<evidence type="ECO:0000256" key="8">
    <source>
        <dbReference type="SAM" id="Phobius"/>
    </source>
</evidence>
<dbReference type="Gene3D" id="1.20.1250.20">
    <property type="entry name" value="MFS general substrate transporter like domains"/>
    <property type="match status" value="1"/>
</dbReference>
<evidence type="ECO:0000259" key="9">
    <source>
        <dbReference type="PROSITE" id="PS50850"/>
    </source>
</evidence>
<evidence type="ECO:0000256" key="3">
    <source>
        <dbReference type="ARBA" id="ARBA00022475"/>
    </source>
</evidence>
<sequence>MSIFQPKGDSFGSLNETVQSRRLIVSRYRSLRERQWALLVLCTGALAIVIDTSIVNVALPSIGQDLGFSAAGLSWVVNAYLIPFGGLLLFAGRLGDLVGAKRMFLAGIALFTPASLVCGLAQNPETLVAARFVQGVGGALAAAVVLGLVVSTFPNAIEQAKAIGLYAFVSSAGAALGLLLGAWITEALSWHWTFFINVPLGLLVLPLGARLVDDERVVLDDRSIDVPGVLLITSGLMLTVYTIVRFADGATPLTWALVGISAALLAAFVVRQRTARNPLVPLSIFRARNVAWANMVQALMIAGMGGMFFLGTLYLRQVLGLSAMEVGLAFLPTALMVAVISLKATPRLMEKIDPKTVLVPGLLLITAGLALLAVAPADGDYWRDVLPAMVLLGAGAGLGYPSSLTMVMADATAADRGLRSGLVNTTQQVGPAIGLAVLATVAADRTTTLVSRGSTHAEALTGGYHLAFWIGSGASLVALVLTVLFLRPAVPTSVPKTLDRARASQRLTQDHTGLSDPDFLALGLGGTNMMAMLWSVAMGRRAVGVELRGSPYVSVMRWTMREEIYHHLAMIDSMMLERYGEDLLPRLGDGRPFRLADCFFSRHTRAGSVRGDEVVTGFESDAHIGGLARHYETIDDRYREGRAHREINVLDPLEGPEGLDPAALEHDLSDVLGSQSMFQVGAEELLVMLRRYLEGLEQIDRDRGEALPRVRVLPYHRVATSESSDRERRWLPSALRRTPVAERGFERTADGRVRVRVEAVRELDYRGAFRRVRVPYSETVDLGTPGLIMIAEGLDSPDAARLGFRQETVCVDRGDGRGPVPAEADFLVGNVDIYLADRIRVRRASEFDQAGNEYWVHQRCVGHEEDAQIGWTMLEVPPYKTFDPIQAGLVPAGTPKDSKPYFAGHQFLLRRYFLDQTAQLTEIPRRAIEYNQLSYGPKLFTVTERIGLDALVAANAVVAGDSFGNSHHLTSGGINTGMLGHGLRVLRYWQARESGSSASDAARDLADGIRADTRALIDLCEQDFRAAPPAAPPRKQQRLLAGATRQRRSIFPQRYPDEWSRIQLRTGKIFAYNLPMLDPEHPDTREAQPVGAMSGAPPSASERKDPLGAARA</sequence>
<dbReference type="RefSeq" id="WP_011437740.1">
    <property type="nucleotide sequence ID" value="NC_007777.1"/>
</dbReference>
<evidence type="ECO:0000256" key="1">
    <source>
        <dbReference type="ARBA" id="ARBA00004651"/>
    </source>
</evidence>
<dbReference type="InterPro" id="IPR011701">
    <property type="entry name" value="MFS"/>
</dbReference>
<evidence type="ECO:0000313" key="11">
    <source>
        <dbReference type="Proteomes" id="UP000001937"/>
    </source>
</evidence>
<keyword evidence="4 8" id="KW-0812">Transmembrane</keyword>
<evidence type="ECO:0000256" key="4">
    <source>
        <dbReference type="ARBA" id="ARBA00022692"/>
    </source>
</evidence>
<evidence type="ECO:0000313" key="10">
    <source>
        <dbReference type="EMBL" id="ABD12714.1"/>
    </source>
</evidence>
<dbReference type="PANTHER" id="PTHR42718:SF46">
    <property type="entry name" value="BLR6921 PROTEIN"/>
    <property type="match status" value="1"/>
</dbReference>
<proteinExistence type="predicted"/>